<dbReference type="SUPFAM" id="SSF103481">
    <property type="entry name" value="Multidrug resistance efflux transporter EmrE"/>
    <property type="match status" value="2"/>
</dbReference>
<feature type="transmembrane region" description="Helical" evidence="6">
    <location>
        <begin position="175"/>
        <end position="195"/>
    </location>
</feature>
<feature type="domain" description="EamA" evidence="7">
    <location>
        <begin position="146"/>
        <end position="281"/>
    </location>
</feature>
<evidence type="ECO:0000256" key="3">
    <source>
        <dbReference type="ARBA" id="ARBA00022692"/>
    </source>
</evidence>
<comment type="caution">
    <text evidence="8">The sequence shown here is derived from an EMBL/GenBank/DDBJ whole genome shotgun (WGS) entry which is preliminary data.</text>
</comment>
<feature type="transmembrane region" description="Helical" evidence="6">
    <location>
        <begin position="240"/>
        <end position="259"/>
    </location>
</feature>
<feature type="domain" description="EamA" evidence="7">
    <location>
        <begin position="5"/>
        <end position="132"/>
    </location>
</feature>
<evidence type="ECO:0000256" key="1">
    <source>
        <dbReference type="ARBA" id="ARBA00004141"/>
    </source>
</evidence>
<dbReference type="InterPro" id="IPR037185">
    <property type="entry name" value="EmrE-like"/>
</dbReference>
<sequence length="293" mass="31694">MRLDLLASVIIWGWTFVATRVCLQFLTPAEVLTFRLWIAIPVLAVIAFARKKRLSVSRRELGPLLAGSGLLTAHFLVQITGLKSTSATNTGWIIAAIPLVMALLSFLILGERLGKREIAGIAIATLGIVLLVSRGRIGDLAWLKSTGDWLILASCHTWALFTIATRDLTRRRDPLVVTLLLMIPAAVVMTAWTSIRSEPARWLDLPAEAVVALLFLGILGTAAAHLFWQRGVAALGASRAGIYLYLEPLATTALAVPYLHEPFGPFTAVGGGLVLLGVWWAFRKKATGARQSG</sequence>
<dbReference type="Pfam" id="PF00892">
    <property type="entry name" value="EamA"/>
    <property type="match status" value="2"/>
</dbReference>
<organism evidence="8 9">
    <name type="scientific">Candidatus Polarisedimenticola svalbardensis</name>
    <dbReference type="NCBI Taxonomy" id="2886004"/>
    <lineage>
        <taxon>Bacteria</taxon>
        <taxon>Pseudomonadati</taxon>
        <taxon>Acidobacteriota</taxon>
        <taxon>Candidatus Polarisedimenticolia</taxon>
        <taxon>Candidatus Polarisedimenticolales</taxon>
        <taxon>Candidatus Polarisedimenticolaceae</taxon>
        <taxon>Candidatus Polarisedimenticola</taxon>
    </lineage>
</organism>
<keyword evidence="3 6" id="KW-0812">Transmembrane</keyword>
<keyword evidence="5 6" id="KW-0472">Membrane</keyword>
<evidence type="ECO:0000313" key="9">
    <source>
        <dbReference type="Proteomes" id="UP000648239"/>
    </source>
</evidence>
<dbReference type="InterPro" id="IPR000620">
    <property type="entry name" value="EamA_dom"/>
</dbReference>
<proteinExistence type="inferred from homology"/>
<dbReference type="EMBL" id="JACXWD010000004">
    <property type="protein sequence ID" value="MBD3866998.1"/>
    <property type="molecule type" value="Genomic_DNA"/>
</dbReference>
<dbReference type="PANTHER" id="PTHR32322">
    <property type="entry name" value="INNER MEMBRANE TRANSPORTER"/>
    <property type="match status" value="1"/>
</dbReference>
<comment type="similarity">
    <text evidence="2">Belongs to the EamA transporter family.</text>
</comment>
<protein>
    <submittedName>
        <fullName evidence="8">DMT family transporter</fullName>
    </submittedName>
</protein>
<dbReference type="GO" id="GO:0016020">
    <property type="term" value="C:membrane"/>
    <property type="evidence" value="ECO:0007669"/>
    <property type="project" value="UniProtKB-SubCell"/>
</dbReference>
<feature type="transmembrane region" description="Helical" evidence="6">
    <location>
        <begin position="91"/>
        <end position="109"/>
    </location>
</feature>
<evidence type="ECO:0000313" key="8">
    <source>
        <dbReference type="EMBL" id="MBD3866998.1"/>
    </source>
</evidence>
<evidence type="ECO:0000259" key="7">
    <source>
        <dbReference type="Pfam" id="PF00892"/>
    </source>
</evidence>
<keyword evidence="4 6" id="KW-1133">Transmembrane helix</keyword>
<comment type="subcellular location">
    <subcellularLocation>
        <location evidence="1">Membrane</location>
        <topology evidence="1">Multi-pass membrane protein</topology>
    </subcellularLocation>
</comment>
<evidence type="ECO:0000256" key="5">
    <source>
        <dbReference type="ARBA" id="ARBA00023136"/>
    </source>
</evidence>
<evidence type="ECO:0000256" key="4">
    <source>
        <dbReference type="ARBA" id="ARBA00022989"/>
    </source>
</evidence>
<dbReference type="Proteomes" id="UP000648239">
    <property type="component" value="Unassembled WGS sequence"/>
</dbReference>
<feature type="transmembrane region" description="Helical" evidence="6">
    <location>
        <begin position="61"/>
        <end position="79"/>
    </location>
</feature>
<feature type="transmembrane region" description="Helical" evidence="6">
    <location>
        <begin position="5"/>
        <end position="26"/>
    </location>
</feature>
<dbReference type="InterPro" id="IPR050638">
    <property type="entry name" value="AA-Vitamin_Transporters"/>
</dbReference>
<evidence type="ECO:0000256" key="6">
    <source>
        <dbReference type="SAM" id="Phobius"/>
    </source>
</evidence>
<dbReference type="AlphaFoldDB" id="A0A8J6XZ40"/>
<gene>
    <name evidence="8" type="ORF">IFK94_02645</name>
</gene>
<dbReference type="PANTHER" id="PTHR32322:SF2">
    <property type="entry name" value="EAMA DOMAIN-CONTAINING PROTEIN"/>
    <property type="match status" value="1"/>
</dbReference>
<feature type="transmembrane region" description="Helical" evidence="6">
    <location>
        <begin position="265"/>
        <end position="282"/>
    </location>
</feature>
<feature type="transmembrane region" description="Helical" evidence="6">
    <location>
        <begin position="118"/>
        <end position="137"/>
    </location>
</feature>
<reference evidence="8 9" key="1">
    <citation type="submission" date="2020-08" db="EMBL/GenBank/DDBJ databases">
        <title>Acidobacteriota in marine sediments use diverse sulfur dissimilation pathways.</title>
        <authorList>
            <person name="Wasmund K."/>
        </authorList>
    </citation>
    <scope>NUCLEOTIDE SEQUENCE [LARGE SCALE GENOMIC DNA]</scope>
    <source>
        <strain evidence="8">MAG AM4</strain>
    </source>
</reference>
<name>A0A8J6XZ40_9BACT</name>
<accession>A0A8J6XZ40</accession>
<feature type="transmembrane region" description="Helical" evidence="6">
    <location>
        <begin position="32"/>
        <end position="49"/>
    </location>
</feature>
<feature type="transmembrane region" description="Helical" evidence="6">
    <location>
        <begin position="149"/>
        <end position="168"/>
    </location>
</feature>
<feature type="transmembrane region" description="Helical" evidence="6">
    <location>
        <begin position="207"/>
        <end position="228"/>
    </location>
</feature>
<evidence type="ECO:0000256" key="2">
    <source>
        <dbReference type="ARBA" id="ARBA00007362"/>
    </source>
</evidence>